<organism evidence="1">
    <name type="scientific">viral metagenome</name>
    <dbReference type="NCBI Taxonomy" id="1070528"/>
    <lineage>
        <taxon>unclassified sequences</taxon>
        <taxon>metagenomes</taxon>
        <taxon>organismal metagenomes</taxon>
    </lineage>
</organism>
<accession>A0A6C0DQH5</accession>
<name>A0A6C0DQH5_9ZZZZ</name>
<sequence>MCFFQIYDVFFTYEPNVKLLLTSYPILKL</sequence>
<evidence type="ECO:0000313" key="1">
    <source>
        <dbReference type="EMBL" id="QHT17825.1"/>
    </source>
</evidence>
<dbReference type="EMBL" id="MN739645">
    <property type="protein sequence ID" value="QHT17825.1"/>
    <property type="molecule type" value="Genomic_DNA"/>
</dbReference>
<proteinExistence type="predicted"/>
<dbReference type="AlphaFoldDB" id="A0A6C0DQH5"/>
<protein>
    <submittedName>
        <fullName evidence="1">Uncharacterized protein</fullName>
    </submittedName>
</protein>
<reference evidence="1" key="1">
    <citation type="journal article" date="2020" name="Nature">
        <title>Giant virus diversity and host interactions through global metagenomics.</title>
        <authorList>
            <person name="Schulz F."/>
            <person name="Roux S."/>
            <person name="Paez-Espino D."/>
            <person name="Jungbluth S."/>
            <person name="Walsh D.A."/>
            <person name="Denef V.J."/>
            <person name="McMahon K.D."/>
            <person name="Konstantinidis K.T."/>
            <person name="Eloe-Fadrosh E.A."/>
            <person name="Kyrpides N.C."/>
            <person name="Woyke T."/>
        </authorList>
    </citation>
    <scope>NUCLEOTIDE SEQUENCE</scope>
    <source>
        <strain evidence="1">GVMAG-M-3300023174-30</strain>
    </source>
</reference>